<dbReference type="AlphaFoldDB" id="A0A7U6LZL2"/>
<sequence length="165" mass="19311">MFSHPVKPEIGEWFATFGIDAVSHSVCSIDVTTEPPEHWFYKRNQLRPDSLKLDLSLTASGNWWVHLSRHDKLFDIQWRSNDDLRVVSQQLRYRKLIKWPRLHSLMDFPLLAGQLEQCLDVRFLRHANFGARLLDPEALAQNANLRQWLAPCADTFGSYRKMPPQ</sequence>
<evidence type="ECO:0000313" key="2">
    <source>
        <dbReference type="Proteomes" id="UP000464661"/>
    </source>
</evidence>
<dbReference type="Proteomes" id="UP000464661">
    <property type="component" value="Chromosome"/>
</dbReference>
<dbReference type="EMBL" id="AP022324">
    <property type="protein sequence ID" value="BBU43226.1"/>
    <property type="molecule type" value="Genomic_DNA"/>
</dbReference>
<accession>A0A7U6LZL2</accession>
<protein>
    <submittedName>
        <fullName evidence="1">Uncharacterized protein</fullName>
    </submittedName>
</protein>
<dbReference type="RefSeq" id="WP_161989672.1">
    <property type="nucleotide sequence ID" value="NZ_AP022324.1"/>
</dbReference>
<name>A0A7U6LZL2_PSEPU</name>
<reference evidence="1 2" key="1">
    <citation type="submission" date="2020-01" db="EMBL/GenBank/DDBJ databases">
        <title>Complete Genome Sequence of Pseudomonas putida Strain TS312, Harboring the HdtS type N-acyl-homoserine Lactone Synthase, Isolated from a Paper Mill.</title>
        <authorList>
            <person name="Hosoe A."/>
            <person name="Suenaga T."/>
            <person name="Sugi T."/>
            <person name="Izumi T."/>
            <person name="Nagai N."/>
            <person name="Terada A."/>
        </authorList>
    </citation>
    <scope>NUCLEOTIDE SEQUENCE [LARGE SCALE GENOMIC DNA]</scope>
    <source>
        <strain evidence="1 2">TS312</strain>
    </source>
</reference>
<gene>
    <name evidence="1" type="ORF">PPTS312_11410</name>
</gene>
<proteinExistence type="predicted"/>
<evidence type="ECO:0000313" key="1">
    <source>
        <dbReference type="EMBL" id="BBU43226.1"/>
    </source>
</evidence>
<organism evidence="1 2">
    <name type="scientific">Pseudomonas putida</name>
    <name type="common">Arthrobacter siderocapsulatus</name>
    <dbReference type="NCBI Taxonomy" id="303"/>
    <lineage>
        <taxon>Bacteria</taxon>
        <taxon>Pseudomonadati</taxon>
        <taxon>Pseudomonadota</taxon>
        <taxon>Gammaproteobacteria</taxon>
        <taxon>Pseudomonadales</taxon>
        <taxon>Pseudomonadaceae</taxon>
        <taxon>Pseudomonas</taxon>
    </lineage>
</organism>